<dbReference type="GO" id="GO:0051301">
    <property type="term" value="P:cell division"/>
    <property type="evidence" value="ECO:0007669"/>
    <property type="project" value="UniProtKB-KW"/>
</dbReference>
<gene>
    <name evidence="3" type="ORF">OHAE_1637</name>
</gene>
<dbReference type="InterPro" id="IPR000642">
    <property type="entry name" value="Peptidase_M41"/>
</dbReference>
<feature type="domain" description="AAA+ ATPase" evidence="2">
    <location>
        <begin position="297"/>
        <end position="436"/>
    </location>
</feature>
<sequence length="716" mass="79859">MSKDNEKPRYGVEVARELDAQDQHHDILIAINLDDDFAFPDENDSEKKQSNFFDPVIDDFKAGLLYEIFAESVRTHSDDARKKFFDVNASCTFILRAEEQQIDLFNAGIEDILEANFKQRYHGNRPSKTTVLNFENYADDALRSATDLLSHIFDYNRVFIYAKPDHEVFSEIHKLSDADIELKLTPEILERAVKKYIDPSFFLPQEIGQQLVKIPLFTLMKIFSKDRSTGQSITMSRTYLNVGKSGGIAKTRGDYRPENDGPTLDDLHGLGAAGSWGRDLAIDLADWKAGEISWSEVDKGILLSGAPGTGKTTFASALARTCGVELVVASYAQWQSKGHLGDLLKAMRASFDEARKKAPCILFIDEFDSAGDRNSGSSGNESYDTKTINGLLECLDGSEGRQGVVVIAATNLPNKIDPALRRPGRLDKVIEIPLPDAEARAGILQYHLKNDLNSVDLEPVVSRTNGMAGAWLEALVRNARRTSRRAKRELKIDDLLAALPARESMPAEALARSAIHEAGHAVVALTHGKEIEYAEVCREVLSDSGEFNGGCVAIIRPPSEIYLRTKSQVLTMVRHLLGGLAAEEIVFGDKGDGGWSDLKEATFWCARMWLSTGQQDQLIFLAETEIDPVLSTLRSRPDVQKKVEALLQECMSEVKAILEKRREDVRKLANALIERGRLSGDEINQLLKPKPRLRLLKSMQKPEEFFEFSEAYYECA</sequence>
<dbReference type="PANTHER" id="PTHR23076:SF97">
    <property type="entry name" value="ATP-DEPENDENT ZINC METALLOPROTEASE YME1L1"/>
    <property type="match status" value="1"/>
</dbReference>
<keyword evidence="3" id="KW-0132">Cell division</keyword>
<dbReference type="AlphaFoldDB" id="A0A2P9HPM4"/>
<keyword evidence="3" id="KW-0378">Hydrolase</keyword>
<organism evidence="3 4">
    <name type="scientific">Ochrobactrum soli</name>
    <dbReference type="NCBI Taxonomy" id="2448455"/>
    <lineage>
        <taxon>Bacteria</taxon>
        <taxon>Pseudomonadati</taxon>
        <taxon>Pseudomonadota</taxon>
        <taxon>Alphaproteobacteria</taxon>
        <taxon>Hyphomicrobiales</taxon>
        <taxon>Brucellaceae</taxon>
        <taxon>Brucella/Ochrobactrum group</taxon>
        <taxon>Ochrobactrum</taxon>
    </lineage>
</organism>
<dbReference type="InterPro" id="IPR003959">
    <property type="entry name" value="ATPase_AAA_core"/>
</dbReference>
<dbReference type="CDD" id="cd19481">
    <property type="entry name" value="RecA-like_protease"/>
    <property type="match status" value="1"/>
</dbReference>
<dbReference type="GO" id="GO:0006508">
    <property type="term" value="P:proteolysis"/>
    <property type="evidence" value="ECO:0007669"/>
    <property type="project" value="InterPro"/>
</dbReference>
<dbReference type="Proteomes" id="UP000246073">
    <property type="component" value="Unassembled WGS sequence"/>
</dbReference>
<dbReference type="Gene3D" id="3.40.50.300">
    <property type="entry name" value="P-loop containing nucleotide triphosphate hydrolases"/>
    <property type="match status" value="1"/>
</dbReference>
<keyword evidence="1" id="KW-0547">Nucleotide-binding</keyword>
<dbReference type="InterPro" id="IPR003593">
    <property type="entry name" value="AAA+_ATPase"/>
</dbReference>
<name>A0A2P9HPM4_9HYPH</name>
<dbReference type="SUPFAM" id="SSF140990">
    <property type="entry name" value="FtsH protease domain-like"/>
    <property type="match status" value="1"/>
</dbReference>
<reference evidence="4" key="1">
    <citation type="submission" date="2017-12" db="EMBL/GenBank/DDBJ databases">
        <authorList>
            <person name="Diaz M."/>
        </authorList>
    </citation>
    <scope>NUCLEOTIDE SEQUENCE [LARGE SCALE GENOMIC DNA]</scope>
    <source>
        <strain evidence="4">FI11154</strain>
    </source>
</reference>
<comment type="similarity">
    <text evidence="1">Belongs to the AAA ATPase family.</text>
</comment>
<evidence type="ECO:0000256" key="1">
    <source>
        <dbReference type="RuleBase" id="RU003651"/>
    </source>
</evidence>
<dbReference type="GO" id="GO:0005524">
    <property type="term" value="F:ATP binding"/>
    <property type="evidence" value="ECO:0007669"/>
    <property type="project" value="UniProtKB-KW"/>
</dbReference>
<dbReference type="InterPro" id="IPR037219">
    <property type="entry name" value="Peptidase_M41-like"/>
</dbReference>
<dbReference type="Pfam" id="PF01434">
    <property type="entry name" value="Peptidase_M41"/>
    <property type="match status" value="1"/>
</dbReference>
<keyword evidence="3" id="KW-0131">Cell cycle</keyword>
<dbReference type="EC" id="3.4.24.-" evidence="3"/>
<evidence type="ECO:0000259" key="2">
    <source>
        <dbReference type="SMART" id="SM00382"/>
    </source>
</evidence>
<dbReference type="GO" id="GO:0005886">
    <property type="term" value="C:plasma membrane"/>
    <property type="evidence" value="ECO:0007669"/>
    <property type="project" value="TreeGrafter"/>
</dbReference>
<accession>A0A2P9HPM4</accession>
<dbReference type="PROSITE" id="PS00674">
    <property type="entry name" value="AAA"/>
    <property type="match status" value="1"/>
</dbReference>
<dbReference type="InterPro" id="IPR003960">
    <property type="entry name" value="ATPase_AAA_CS"/>
</dbReference>
<dbReference type="GO" id="GO:0004222">
    <property type="term" value="F:metalloendopeptidase activity"/>
    <property type="evidence" value="ECO:0007669"/>
    <property type="project" value="InterPro"/>
</dbReference>
<dbReference type="Pfam" id="PF00004">
    <property type="entry name" value="AAA"/>
    <property type="match status" value="1"/>
</dbReference>
<evidence type="ECO:0000313" key="4">
    <source>
        <dbReference type="Proteomes" id="UP000246073"/>
    </source>
</evidence>
<protein>
    <submittedName>
        <fullName evidence="3">Cell division protein FtsH</fullName>
        <ecNumber evidence="3">3.4.24.-</ecNumber>
    </submittedName>
</protein>
<dbReference type="GO" id="GO:0004176">
    <property type="term" value="F:ATP-dependent peptidase activity"/>
    <property type="evidence" value="ECO:0007669"/>
    <property type="project" value="InterPro"/>
</dbReference>
<dbReference type="GO" id="GO:0016887">
    <property type="term" value="F:ATP hydrolysis activity"/>
    <property type="evidence" value="ECO:0007669"/>
    <property type="project" value="InterPro"/>
</dbReference>
<dbReference type="SUPFAM" id="SSF52540">
    <property type="entry name" value="P-loop containing nucleoside triphosphate hydrolases"/>
    <property type="match status" value="1"/>
</dbReference>
<evidence type="ECO:0000313" key="3">
    <source>
        <dbReference type="EMBL" id="SPL65770.1"/>
    </source>
</evidence>
<dbReference type="PANTHER" id="PTHR23076">
    <property type="entry name" value="METALLOPROTEASE M41 FTSH"/>
    <property type="match status" value="1"/>
</dbReference>
<keyword evidence="1" id="KW-0067">ATP-binding</keyword>
<dbReference type="RefSeq" id="WP_109369343.1">
    <property type="nucleotide sequence ID" value="NZ_OOFM01000005.1"/>
</dbReference>
<dbReference type="SMART" id="SM00382">
    <property type="entry name" value="AAA"/>
    <property type="match status" value="1"/>
</dbReference>
<dbReference type="EMBL" id="OOFM01000005">
    <property type="protein sequence ID" value="SPL65770.1"/>
    <property type="molecule type" value="Genomic_DNA"/>
</dbReference>
<proteinExistence type="inferred from homology"/>
<dbReference type="Gene3D" id="1.10.8.60">
    <property type="match status" value="1"/>
</dbReference>
<dbReference type="GO" id="GO:0030163">
    <property type="term" value="P:protein catabolic process"/>
    <property type="evidence" value="ECO:0007669"/>
    <property type="project" value="TreeGrafter"/>
</dbReference>
<dbReference type="Gene3D" id="1.20.58.760">
    <property type="entry name" value="Peptidase M41"/>
    <property type="match status" value="1"/>
</dbReference>
<dbReference type="InterPro" id="IPR027417">
    <property type="entry name" value="P-loop_NTPase"/>
</dbReference>